<dbReference type="OrthoDB" id="7058549at2"/>
<organism evidence="1 2">
    <name type="scientific">Marinobacter lutaoensis</name>
    <dbReference type="NCBI Taxonomy" id="135739"/>
    <lineage>
        <taxon>Bacteria</taxon>
        <taxon>Pseudomonadati</taxon>
        <taxon>Pseudomonadota</taxon>
        <taxon>Gammaproteobacteria</taxon>
        <taxon>Pseudomonadales</taxon>
        <taxon>Marinobacteraceae</taxon>
        <taxon>Marinobacter</taxon>
    </lineage>
</organism>
<proteinExistence type="predicted"/>
<dbReference type="Proteomes" id="UP000189339">
    <property type="component" value="Unassembled WGS sequence"/>
</dbReference>
<sequence>MEGHDLRLYAKGAAFEDGIYDLRSMELLISSYRSITDRLIAVQLGRRQLTPAIKSQIDYQTRIKSGSIEFLIDFVFTHKEIIGALAADGGYQLAGSITKLFGEAITLRKQVAELIDKGLPINITINNNFNIGSGNIIANAENGDIRINDPKILWAAQVTKYPTDRLVSGIDGKAIEYAQFSARDDEMRLSPDDRVILGQNKEELAATIRVTGRLDMVAFSAHRGTIVSGGEKFPVTWDDGIRTKMQKVVDVEGVNFTVRPIIDHKRMHGEAIAYHVLDCFVPQRDLGV</sequence>
<dbReference type="AlphaFoldDB" id="A0A1V2DWX2"/>
<evidence type="ECO:0000313" key="2">
    <source>
        <dbReference type="Proteomes" id="UP000189339"/>
    </source>
</evidence>
<protein>
    <submittedName>
        <fullName evidence="1">Uncharacterized protein</fullName>
    </submittedName>
</protein>
<evidence type="ECO:0000313" key="1">
    <source>
        <dbReference type="EMBL" id="ONF45213.1"/>
    </source>
</evidence>
<dbReference type="RefSeq" id="WP_076722707.1">
    <property type="nucleotide sequence ID" value="NZ_MSCW01000001.1"/>
</dbReference>
<dbReference type="EMBL" id="MSCW01000001">
    <property type="protein sequence ID" value="ONF45213.1"/>
    <property type="molecule type" value="Genomic_DNA"/>
</dbReference>
<dbReference type="STRING" id="135739.BTO32_01705"/>
<reference evidence="1 2" key="1">
    <citation type="submission" date="2016-12" db="EMBL/GenBank/DDBJ databases">
        <title>Marinobacter lutaoensis whole genome sequencing.</title>
        <authorList>
            <person name="Verma A."/>
            <person name="Krishnamurthi S."/>
        </authorList>
    </citation>
    <scope>NUCLEOTIDE SEQUENCE [LARGE SCALE GENOMIC DNA]</scope>
    <source>
        <strain evidence="1 2">T5054</strain>
    </source>
</reference>
<keyword evidence="2" id="KW-1185">Reference proteome</keyword>
<gene>
    <name evidence="1" type="ORF">BTO32_01705</name>
</gene>
<accession>A0A1V2DWX2</accession>
<name>A0A1V2DWX2_9GAMM</name>
<comment type="caution">
    <text evidence="1">The sequence shown here is derived from an EMBL/GenBank/DDBJ whole genome shotgun (WGS) entry which is preliminary data.</text>
</comment>